<dbReference type="AlphaFoldDB" id="A0A2P5EVF7"/>
<reference evidence="2" key="1">
    <citation type="submission" date="2016-06" db="EMBL/GenBank/DDBJ databases">
        <title>Parallel loss of symbiosis genes in relatives of nitrogen-fixing non-legume Parasponia.</title>
        <authorList>
            <person name="Van Velzen R."/>
            <person name="Holmer R."/>
            <person name="Bu F."/>
            <person name="Rutten L."/>
            <person name="Van Zeijl A."/>
            <person name="Liu W."/>
            <person name="Santuari L."/>
            <person name="Cao Q."/>
            <person name="Sharma T."/>
            <person name="Shen D."/>
            <person name="Roswanjaya Y."/>
            <person name="Wardhani T."/>
            <person name="Kalhor M.S."/>
            <person name="Jansen J."/>
            <person name="Van den Hoogen J."/>
            <person name="Gungor B."/>
            <person name="Hartog M."/>
            <person name="Hontelez J."/>
            <person name="Verver J."/>
            <person name="Yang W.-C."/>
            <person name="Schijlen E."/>
            <person name="Repin R."/>
            <person name="Schilthuizen M."/>
            <person name="Schranz E."/>
            <person name="Heidstra R."/>
            <person name="Miyata K."/>
            <person name="Fedorova E."/>
            <person name="Kohlen W."/>
            <person name="Bisseling T."/>
            <person name="Smit S."/>
            <person name="Geurts R."/>
        </authorList>
    </citation>
    <scope>NUCLEOTIDE SEQUENCE [LARGE SCALE GENOMIC DNA]</scope>
    <source>
        <strain evidence="2">cv. RG33-2</strain>
    </source>
</reference>
<comment type="caution">
    <text evidence="1">The sequence shown here is derived from an EMBL/GenBank/DDBJ whole genome shotgun (WGS) entry which is preliminary data.</text>
</comment>
<sequence>MVHPQHDELSDKLVSAKRLLGNANNSTPLVLFPSPVTDSEGRHGLSFSSLEAKLSKNLRSIMAKTSGNSKNKSLSSSWETSSVLDCSFECVGFRQAGFDLDGSDIQKPSNRCCDRKPHTHSHH</sequence>
<keyword evidence="2" id="KW-1185">Reference proteome</keyword>
<dbReference type="EMBL" id="JXTC01000093">
    <property type="protein sequence ID" value="PON89524.1"/>
    <property type="molecule type" value="Genomic_DNA"/>
</dbReference>
<name>A0A2P5EVF7_TREOI</name>
<dbReference type="Proteomes" id="UP000237000">
    <property type="component" value="Unassembled WGS sequence"/>
</dbReference>
<organism evidence="1 2">
    <name type="scientific">Trema orientale</name>
    <name type="common">Charcoal tree</name>
    <name type="synonym">Celtis orientalis</name>
    <dbReference type="NCBI Taxonomy" id="63057"/>
    <lineage>
        <taxon>Eukaryota</taxon>
        <taxon>Viridiplantae</taxon>
        <taxon>Streptophyta</taxon>
        <taxon>Embryophyta</taxon>
        <taxon>Tracheophyta</taxon>
        <taxon>Spermatophyta</taxon>
        <taxon>Magnoliopsida</taxon>
        <taxon>eudicotyledons</taxon>
        <taxon>Gunneridae</taxon>
        <taxon>Pentapetalae</taxon>
        <taxon>rosids</taxon>
        <taxon>fabids</taxon>
        <taxon>Rosales</taxon>
        <taxon>Cannabaceae</taxon>
        <taxon>Trema</taxon>
    </lineage>
</organism>
<gene>
    <name evidence="1" type="ORF">TorRG33x02_146680</name>
</gene>
<protein>
    <submittedName>
        <fullName evidence="1">Uncharacterized protein</fullName>
    </submittedName>
</protein>
<dbReference type="OrthoDB" id="773121at2759"/>
<dbReference type="InParanoid" id="A0A2P5EVF7"/>
<accession>A0A2P5EVF7</accession>
<evidence type="ECO:0000313" key="1">
    <source>
        <dbReference type="EMBL" id="PON89524.1"/>
    </source>
</evidence>
<evidence type="ECO:0000313" key="2">
    <source>
        <dbReference type="Proteomes" id="UP000237000"/>
    </source>
</evidence>
<proteinExistence type="predicted"/>